<dbReference type="RefSeq" id="WP_171227070.1">
    <property type="nucleotide sequence ID" value="NZ_CP053085.1"/>
</dbReference>
<dbReference type="PROSITE" id="PS51257">
    <property type="entry name" value="PROKAR_LIPOPROTEIN"/>
    <property type="match status" value="1"/>
</dbReference>
<accession>A0A6M4ITV6</accession>
<gene>
    <name evidence="1" type="ORF">HKW67_19980</name>
</gene>
<dbReference type="EMBL" id="CP053085">
    <property type="protein sequence ID" value="QJR37635.1"/>
    <property type="molecule type" value="Genomic_DNA"/>
</dbReference>
<reference evidence="1 2" key="1">
    <citation type="submission" date="2020-05" db="EMBL/GenBank/DDBJ databases">
        <title>Complete genome sequence of Gemmatimonas greenlandica TET16.</title>
        <authorList>
            <person name="Zeng Y."/>
        </authorList>
    </citation>
    <scope>NUCLEOTIDE SEQUENCE [LARGE SCALE GENOMIC DNA]</scope>
    <source>
        <strain evidence="1 2">TET16</strain>
    </source>
</reference>
<keyword evidence="2" id="KW-1185">Reference proteome</keyword>
<dbReference type="KEGG" id="ggr:HKW67_19980"/>
<organism evidence="1 2">
    <name type="scientific">Gemmatimonas groenlandica</name>
    <dbReference type="NCBI Taxonomy" id="2732249"/>
    <lineage>
        <taxon>Bacteria</taxon>
        <taxon>Pseudomonadati</taxon>
        <taxon>Gemmatimonadota</taxon>
        <taxon>Gemmatimonadia</taxon>
        <taxon>Gemmatimonadales</taxon>
        <taxon>Gemmatimonadaceae</taxon>
        <taxon>Gemmatimonas</taxon>
    </lineage>
</organism>
<proteinExistence type="predicted"/>
<dbReference type="AlphaFoldDB" id="A0A6M4ITV6"/>
<dbReference type="Proteomes" id="UP000500938">
    <property type="component" value="Chromosome"/>
</dbReference>
<evidence type="ECO:0000313" key="1">
    <source>
        <dbReference type="EMBL" id="QJR37635.1"/>
    </source>
</evidence>
<name>A0A6M4ITV6_9BACT</name>
<protein>
    <submittedName>
        <fullName evidence="1">Uncharacterized protein</fullName>
    </submittedName>
</protein>
<sequence length="260" mass="27984">MRPRYAALFVFATLLACDDLTAPRFPNEALVQFTPPSVFALWWQQVETCAGRRADFSRMRWYRPIDGASLELADGGTYQGYWWDQGDRIALANVDHGPTARHEMLHAILNDGSHPLPMFAGPCAGVVGFDGPEGYGVPVAELQAAVSLPAATALKVTVATHPAAPSLNQYGGAFTLVVTATNTIAQPVWINVDEGDLASVFVTDAGFGAGVVTAAKRILFLPGQSRQVFVDWTESRSGALRVQGSYLRARSEVTTFTIAP</sequence>
<evidence type="ECO:0000313" key="2">
    <source>
        <dbReference type="Proteomes" id="UP000500938"/>
    </source>
</evidence>